<reference evidence="4" key="1">
    <citation type="submission" date="2021-02" db="EMBL/GenBank/DDBJ databases">
        <title>Sequencing the genomes of 1000 actinobacteria strains.</title>
        <authorList>
            <person name="Klenk H.-P."/>
        </authorList>
    </citation>
    <scope>NUCLEOTIDE SEQUENCE</scope>
    <source>
        <strain evidence="4">DSM 22850</strain>
    </source>
</reference>
<feature type="compositionally biased region" description="Basic and acidic residues" evidence="1">
    <location>
        <begin position="102"/>
        <end position="112"/>
    </location>
</feature>
<keyword evidence="2" id="KW-0472">Membrane</keyword>
<feature type="domain" description="DUF2510" evidence="3">
    <location>
        <begin position="4"/>
        <end position="33"/>
    </location>
</feature>
<feature type="region of interest" description="Disordered" evidence="1">
    <location>
        <begin position="86"/>
        <end position="127"/>
    </location>
</feature>
<evidence type="ECO:0000313" key="5">
    <source>
        <dbReference type="Proteomes" id="UP000675163"/>
    </source>
</evidence>
<evidence type="ECO:0000256" key="1">
    <source>
        <dbReference type="SAM" id="MobiDB-lite"/>
    </source>
</evidence>
<dbReference type="Proteomes" id="UP000675163">
    <property type="component" value="Unassembled WGS sequence"/>
</dbReference>
<evidence type="ECO:0000259" key="3">
    <source>
        <dbReference type="Pfam" id="PF10708"/>
    </source>
</evidence>
<dbReference type="RefSeq" id="WP_245189845.1">
    <property type="nucleotide sequence ID" value="NZ_JAFIDA010000001.1"/>
</dbReference>
<keyword evidence="5" id="KW-1185">Reference proteome</keyword>
<dbReference type="AlphaFoldDB" id="A0A940PRA1"/>
<protein>
    <recommendedName>
        <fullName evidence="3">DUF2510 domain-containing protein</fullName>
    </recommendedName>
</protein>
<dbReference type="Pfam" id="PF10708">
    <property type="entry name" value="DUF2510"/>
    <property type="match status" value="1"/>
</dbReference>
<proteinExistence type="predicted"/>
<name>A0A940PRA1_9MICO</name>
<keyword evidence="2" id="KW-0812">Transmembrane</keyword>
<accession>A0A940PRA1</accession>
<gene>
    <name evidence="4" type="ORF">JOF28_000550</name>
</gene>
<organism evidence="4 5">
    <name type="scientific">Leucobacter exalbidus</name>
    <dbReference type="NCBI Taxonomy" id="662960"/>
    <lineage>
        <taxon>Bacteria</taxon>
        <taxon>Bacillati</taxon>
        <taxon>Actinomycetota</taxon>
        <taxon>Actinomycetes</taxon>
        <taxon>Micrococcales</taxon>
        <taxon>Microbacteriaceae</taxon>
        <taxon>Leucobacter</taxon>
    </lineage>
</organism>
<sequence>MAAAGWYDDGSGRQRWWDGNQWTEHYSDQATPQVSNGTVSTDLLAEGVADPVPEKMKMKWYKRWWVWAIAVVLLIGVIGNLASGTSSDQISDGDDVTTSAPEKTEVVEKVPTEPEEPPAADASSPPTADDVIAAFQEFIDERAASGVMIAQAVSSVQFENGEVLVTFDPAANGVSPDVMGDLNPFDNMAEFIGTPMAFTNEEGKWLRQSVTSVRTQMADGTDLGSLTTAEIFRMGTGMEWSEGM</sequence>
<dbReference type="InterPro" id="IPR018929">
    <property type="entry name" value="DUF2510"/>
</dbReference>
<dbReference type="EMBL" id="JAFIDA010000001">
    <property type="protein sequence ID" value="MBP1325318.1"/>
    <property type="molecule type" value="Genomic_DNA"/>
</dbReference>
<evidence type="ECO:0000313" key="4">
    <source>
        <dbReference type="EMBL" id="MBP1325318.1"/>
    </source>
</evidence>
<evidence type="ECO:0000256" key="2">
    <source>
        <dbReference type="SAM" id="Phobius"/>
    </source>
</evidence>
<keyword evidence="2" id="KW-1133">Transmembrane helix</keyword>
<feature type="transmembrane region" description="Helical" evidence="2">
    <location>
        <begin position="64"/>
        <end position="82"/>
    </location>
</feature>
<comment type="caution">
    <text evidence="4">The sequence shown here is derived from an EMBL/GenBank/DDBJ whole genome shotgun (WGS) entry which is preliminary data.</text>
</comment>